<dbReference type="InterPro" id="IPR034733">
    <property type="entry name" value="AcCoA_carboxyl_beta"/>
</dbReference>
<dbReference type="PROSITE" id="PS50989">
    <property type="entry name" value="COA_CT_CTER"/>
    <property type="match status" value="1"/>
</dbReference>
<name>A0ABT1M894_9MYCO</name>
<dbReference type="PROSITE" id="PS50980">
    <property type="entry name" value="COA_CT_NTER"/>
    <property type="match status" value="1"/>
</dbReference>
<comment type="similarity">
    <text evidence="1">Belongs to the AccD/PCCB family.</text>
</comment>
<dbReference type="InterPro" id="IPR011762">
    <property type="entry name" value="COA_CT_N"/>
</dbReference>
<gene>
    <name evidence="4" type="ORF">NM203_19725</name>
</gene>
<feature type="domain" description="CoA carboxyltransferase C-terminal" evidence="3">
    <location>
        <begin position="266"/>
        <end position="502"/>
    </location>
</feature>
<evidence type="ECO:0000256" key="1">
    <source>
        <dbReference type="ARBA" id="ARBA00006102"/>
    </source>
</evidence>
<dbReference type="Gene3D" id="3.90.226.10">
    <property type="entry name" value="2-enoyl-CoA Hydratase, Chain A, domain 1"/>
    <property type="match status" value="2"/>
</dbReference>
<dbReference type="PANTHER" id="PTHR43842">
    <property type="entry name" value="PROPIONYL-COA CARBOXYLASE BETA CHAIN"/>
    <property type="match status" value="1"/>
</dbReference>
<evidence type="ECO:0000313" key="4">
    <source>
        <dbReference type="EMBL" id="MCP9274424.1"/>
    </source>
</evidence>
<dbReference type="InterPro" id="IPR011763">
    <property type="entry name" value="COA_CT_C"/>
</dbReference>
<dbReference type="SUPFAM" id="SSF52096">
    <property type="entry name" value="ClpP/crotonase"/>
    <property type="match status" value="2"/>
</dbReference>
<feature type="domain" description="CoA carboxyltransferase N-terminal" evidence="2">
    <location>
        <begin position="11"/>
        <end position="254"/>
    </location>
</feature>
<dbReference type="Proteomes" id="UP001651690">
    <property type="component" value="Unassembled WGS sequence"/>
</dbReference>
<keyword evidence="5" id="KW-1185">Reference proteome</keyword>
<dbReference type="PANTHER" id="PTHR43842:SF2">
    <property type="entry name" value="PROPIONYL-COA CARBOXYLASE BETA CHAIN, MITOCHONDRIAL"/>
    <property type="match status" value="1"/>
</dbReference>
<evidence type="ECO:0000313" key="5">
    <source>
        <dbReference type="Proteomes" id="UP001651690"/>
    </source>
</evidence>
<evidence type="ECO:0000259" key="3">
    <source>
        <dbReference type="PROSITE" id="PS50989"/>
    </source>
</evidence>
<dbReference type="RefSeq" id="WP_255061971.1">
    <property type="nucleotide sequence ID" value="NZ_JANDBD010000008.1"/>
</dbReference>
<reference evidence="4 5" key="1">
    <citation type="submission" date="2022-06" db="EMBL/GenBank/DDBJ databases">
        <title>Mycolicibacterium sp. CAU 1645 isolated from seawater.</title>
        <authorList>
            <person name="Kim W."/>
        </authorList>
    </citation>
    <scope>NUCLEOTIDE SEQUENCE [LARGE SCALE GENOMIC DNA]</scope>
    <source>
        <strain evidence="4 5">CAU 1645</strain>
    </source>
</reference>
<comment type="caution">
    <text evidence="4">The sequence shown here is derived from an EMBL/GenBank/DDBJ whole genome shotgun (WGS) entry which is preliminary data.</text>
</comment>
<proteinExistence type="inferred from homology"/>
<dbReference type="Pfam" id="PF01039">
    <property type="entry name" value="Carboxyl_trans"/>
    <property type="match status" value="1"/>
</dbReference>
<evidence type="ECO:0000259" key="2">
    <source>
        <dbReference type="PROSITE" id="PS50980"/>
    </source>
</evidence>
<dbReference type="EMBL" id="JANDBD010000008">
    <property type="protein sequence ID" value="MCP9274424.1"/>
    <property type="molecule type" value="Genomic_DNA"/>
</dbReference>
<organism evidence="4 5">
    <name type="scientific">Mycolicibacterium arenosum</name>
    <dbReference type="NCBI Taxonomy" id="2952157"/>
    <lineage>
        <taxon>Bacteria</taxon>
        <taxon>Bacillati</taxon>
        <taxon>Actinomycetota</taxon>
        <taxon>Actinomycetes</taxon>
        <taxon>Mycobacteriales</taxon>
        <taxon>Mycobacteriaceae</taxon>
        <taxon>Mycolicibacterium</taxon>
    </lineage>
</organism>
<protein>
    <submittedName>
        <fullName evidence="4">Acetyl-CoA carboxylase carboxyltransferase subunit</fullName>
    </submittedName>
</protein>
<accession>A0ABT1M894</accession>
<dbReference type="InterPro" id="IPR029045">
    <property type="entry name" value="ClpP/crotonase-like_dom_sf"/>
</dbReference>
<sequence>MSTGRTGREAWQDTLDDLEQRRRRTRAMGGDERLAKHHGKGKLDARARIDRLVDEGTFREIGTLVGGEIAADGIVVGSGAINGTPVMVGAEDFTTLAGSIGPGGNSKRYRIAELALRDRIPLVMLLEGAGFRPTGGHYGRTPTDLLSQARCSGKVPTVAAILGPSAGHGALVAPVCDFRIMSNQGAIFTAGPPVVKESTGEEITKEELGGPGVALASGVVHNLGEDDETVIDDVKRYLSYFPPSAWSYPQQLTPDETCAPRPTPELLDIVSRDNKRVYDIRKVLDVVFDRPDWFEVQPKFGRAIVCALAHLGGHPVAVVANQPQVLAGSIDADAADKASHFIMVADSFHLPIVFLADNPGMLPGSRSERSGVLRAGARMFAAQTAATTLKLQVTLRKAYGFGSMVMAILGFDNQSATYAFPGATMGAMSAAALSRATHAEDDLSAVLRDAELQASYRSAENLGFDELIDPRETRDALLAGLQRGLFSRQAAAEPVSRTVILP</sequence>
<dbReference type="InterPro" id="IPR051047">
    <property type="entry name" value="AccD/PCCB"/>
</dbReference>